<evidence type="ECO:0000313" key="3">
    <source>
        <dbReference type="EMBL" id="KZZ97076.1"/>
    </source>
</evidence>
<keyword evidence="2" id="KW-0812">Transmembrane</keyword>
<feature type="compositionally biased region" description="Basic and acidic residues" evidence="1">
    <location>
        <begin position="68"/>
        <end position="84"/>
    </location>
</feature>
<gene>
    <name evidence="3" type="ORF">AAP_00719</name>
</gene>
<protein>
    <submittedName>
        <fullName evidence="3">Uncharacterized protein</fullName>
    </submittedName>
</protein>
<reference evidence="3 4" key="1">
    <citation type="journal article" date="2016" name="Genome Biol. Evol.">
        <title>Divergent and convergent evolution of fungal pathogenicity.</title>
        <authorList>
            <person name="Shang Y."/>
            <person name="Xiao G."/>
            <person name="Zheng P."/>
            <person name="Cen K."/>
            <person name="Zhan S."/>
            <person name="Wang C."/>
        </authorList>
    </citation>
    <scope>NUCLEOTIDE SEQUENCE [LARGE SCALE GENOMIC DNA]</scope>
    <source>
        <strain evidence="3 4">ARSEF 7405</strain>
    </source>
</reference>
<name>A0A168CW29_9EURO</name>
<evidence type="ECO:0000256" key="1">
    <source>
        <dbReference type="SAM" id="MobiDB-lite"/>
    </source>
</evidence>
<keyword evidence="2" id="KW-1133">Transmembrane helix</keyword>
<dbReference type="AlphaFoldDB" id="A0A168CW29"/>
<keyword evidence="2" id="KW-0472">Membrane</keyword>
<accession>A0A168CW29</accession>
<dbReference type="Proteomes" id="UP000242877">
    <property type="component" value="Unassembled WGS sequence"/>
</dbReference>
<dbReference type="EMBL" id="AZGZ01000002">
    <property type="protein sequence ID" value="KZZ97076.1"/>
    <property type="molecule type" value="Genomic_DNA"/>
</dbReference>
<dbReference type="VEuPathDB" id="FungiDB:AAP_00719"/>
<feature type="transmembrane region" description="Helical" evidence="2">
    <location>
        <begin position="6"/>
        <end position="26"/>
    </location>
</feature>
<evidence type="ECO:0000313" key="4">
    <source>
        <dbReference type="Proteomes" id="UP000242877"/>
    </source>
</evidence>
<comment type="caution">
    <text evidence="3">The sequence shown here is derived from an EMBL/GenBank/DDBJ whole genome shotgun (WGS) entry which is preliminary data.</text>
</comment>
<proteinExistence type="predicted"/>
<organism evidence="3 4">
    <name type="scientific">Ascosphaera apis ARSEF 7405</name>
    <dbReference type="NCBI Taxonomy" id="392613"/>
    <lineage>
        <taxon>Eukaryota</taxon>
        <taxon>Fungi</taxon>
        <taxon>Dikarya</taxon>
        <taxon>Ascomycota</taxon>
        <taxon>Pezizomycotina</taxon>
        <taxon>Eurotiomycetes</taxon>
        <taxon>Eurotiomycetidae</taxon>
        <taxon>Onygenales</taxon>
        <taxon>Ascosphaeraceae</taxon>
        <taxon>Ascosphaera</taxon>
    </lineage>
</organism>
<sequence>MGLPLTLFIITTTTTVIIIILIIMIARDLCGDHTLRKRGAEDSSGEEDQRILLLLPRTALLARTRQGPGKDRAGNIHELQHAQS</sequence>
<keyword evidence="4" id="KW-1185">Reference proteome</keyword>
<evidence type="ECO:0000256" key="2">
    <source>
        <dbReference type="SAM" id="Phobius"/>
    </source>
</evidence>
<feature type="region of interest" description="Disordered" evidence="1">
    <location>
        <begin position="65"/>
        <end position="84"/>
    </location>
</feature>